<feature type="transmembrane region" description="Helical" evidence="7">
    <location>
        <begin position="134"/>
        <end position="155"/>
    </location>
</feature>
<dbReference type="PANTHER" id="PTHR30589">
    <property type="entry name" value="PROLIPOPROTEIN DIACYLGLYCERYL TRANSFERASE"/>
    <property type="match status" value="1"/>
</dbReference>
<dbReference type="NCBIfam" id="TIGR00544">
    <property type="entry name" value="lgt"/>
    <property type="match status" value="1"/>
</dbReference>
<gene>
    <name evidence="7 8" type="primary">lgt</name>
    <name evidence="8" type="ORF">WNY59_07990</name>
</gene>
<feature type="transmembrane region" description="Helical" evidence="7">
    <location>
        <begin position="245"/>
        <end position="270"/>
    </location>
</feature>
<dbReference type="Proteomes" id="UP001477870">
    <property type="component" value="Unassembled WGS sequence"/>
</dbReference>
<evidence type="ECO:0000256" key="5">
    <source>
        <dbReference type="ARBA" id="ARBA00022989"/>
    </source>
</evidence>
<keyword evidence="3 7" id="KW-0808">Transferase</keyword>
<proteinExistence type="inferred from homology"/>
<keyword evidence="6 7" id="KW-0472">Membrane</keyword>
<name>A0ABU9T5X1_9HYPH</name>
<comment type="caution">
    <text evidence="8">The sequence shown here is derived from an EMBL/GenBank/DDBJ whole genome shotgun (WGS) entry which is preliminary data.</text>
</comment>
<dbReference type="PROSITE" id="PS01311">
    <property type="entry name" value="LGT"/>
    <property type="match status" value="1"/>
</dbReference>
<keyword evidence="9" id="KW-1185">Reference proteome</keyword>
<keyword evidence="2 7" id="KW-1003">Cell membrane</keyword>
<feature type="binding site" evidence="7">
    <location>
        <position position="153"/>
    </location>
    <ligand>
        <name>a 1,2-diacyl-sn-glycero-3-phospho-(1'-sn-glycerol)</name>
        <dbReference type="ChEBI" id="CHEBI:64716"/>
    </ligand>
</feature>
<feature type="transmembrane region" description="Helical" evidence="7">
    <location>
        <begin position="70"/>
        <end position="90"/>
    </location>
</feature>
<sequence length="285" mass="31553">MFPIVLPQLALTFPNLDPILFQIGPIAIRWYSLSYIVGIVLGWLYAKSIVRNNRLWGGQSPITDIDMDDFMLWATIGTVLGGRFGYVFFYDFAGFMADPVSIFQIWQGGMSFHGGFLGVTIAMILFARARKIPVWSLFDVIATVVPIGLGLGRVANFINGELWGRVSDAPWAMAFPTGGPQPRHPSQLYEAALEGALLLAVLFIAVYSFKALHRPRLATGIFVGGYGIARTIVEFFREPDAHLGYLFGDWFTMGMLLSLPMVLIGLVLILSARKVEYLAPETDHA</sequence>
<dbReference type="PANTHER" id="PTHR30589:SF0">
    <property type="entry name" value="PHOSPHATIDYLGLYCEROL--PROLIPOPROTEIN DIACYLGLYCERYL TRANSFERASE"/>
    <property type="match status" value="1"/>
</dbReference>
<keyword evidence="5 7" id="KW-1133">Transmembrane helix</keyword>
<reference evidence="8 9" key="1">
    <citation type="submission" date="2024-03" db="EMBL/GenBank/DDBJ databases">
        <title>Community enrichment and isolation of bacterial strains for fucoidan degradation.</title>
        <authorList>
            <person name="Sichert A."/>
        </authorList>
    </citation>
    <scope>NUCLEOTIDE SEQUENCE [LARGE SCALE GENOMIC DNA]</scope>
    <source>
        <strain evidence="8 9">AS62</strain>
    </source>
</reference>
<dbReference type="InterPro" id="IPR001640">
    <property type="entry name" value="Lgt"/>
</dbReference>
<dbReference type="RefSeq" id="WP_342848013.1">
    <property type="nucleotide sequence ID" value="NZ_JBBMQO010000004.1"/>
</dbReference>
<dbReference type="Pfam" id="PF01790">
    <property type="entry name" value="LGT"/>
    <property type="match status" value="1"/>
</dbReference>
<accession>A0ABU9T5X1</accession>
<feature type="transmembrane region" description="Helical" evidence="7">
    <location>
        <begin position="191"/>
        <end position="209"/>
    </location>
</feature>
<comment type="subcellular location">
    <subcellularLocation>
        <location evidence="7">Cell membrane</location>
        <topology evidence="7">Multi-pass membrane protein</topology>
    </subcellularLocation>
</comment>
<protein>
    <recommendedName>
        <fullName evidence="7">Phosphatidylglycerol--prolipoprotein diacylglyceryl transferase</fullName>
        <ecNumber evidence="7">2.5.1.145</ecNumber>
    </recommendedName>
</protein>
<evidence type="ECO:0000256" key="1">
    <source>
        <dbReference type="ARBA" id="ARBA00007150"/>
    </source>
</evidence>
<evidence type="ECO:0000313" key="9">
    <source>
        <dbReference type="Proteomes" id="UP001477870"/>
    </source>
</evidence>
<feature type="transmembrane region" description="Helical" evidence="7">
    <location>
        <begin position="20"/>
        <end position="46"/>
    </location>
</feature>
<feature type="transmembrane region" description="Helical" evidence="7">
    <location>
        <begin position="216"/>
        <end position="233"/>
    </location>
</feature>
<evidence type="ECO:0000313" key="8">
    <source>
        <dbReference type="EMBL" id="MEM5501526.1"/>
    </source>
</evidence>
<dbReference type="HAMAP" id="MF_01147">
    <property type="entry name" value="Lgt"/>
    <property type="match status" value="1"/>
</dbReference>
<comment type="function">
    <text evidence="7">Catalyzes the transfer of the diacylglyceryl group from phosphatidylglycerol to the sulfhydryl group of the N-terminal cysteine of a prolipoprotein, the first step in the formation of mature lipoproteins.</text>
</comment>
<comment type="similarity">
    <text evidence="1 7">Belongs to the Lgt family.</text>
</comment>
<feature type="transmembrane region" description="Helical" evidence="7">
    <location>
        <begin position="110"/>
        <end position="127"/>
    </location>
</feature>
<dbReference type="GO" id="GO:0008961">
    <property type="term" value="F:phosphatidylglycerol-prolipoprotein diacylglyceryl transferase activity"/>
    <property type="evidence" value="ECO:0007669"/>
    <property type="project" value="UniProtKB-EC"/>
</dbReference>
<comment type="catalytic activity">
    <reaction evidence="7">
        <text>L-cysteinyl-[prolipoprotein] + a 1,2-diacyl-sn-glycero-3-phospho-(1'-sn-glycerol) = an S-1,2-diacyl-sn-glyceryl-L-cysteinyl-[prolipoprotein] + sn-glycerol 1-phosphate + H(+)</text>
        <dbReference type="Rhea" id="RHEA:56712"/>
        <dbReference type="Rhea" id="RHEA-COMP:14679"/>
        <dbReference type="Rhea" id="RHEA-COMP:14680"/>
        <dbReference type="ChEBI" id="CHEBI:15378"/>
        <dbReference type="ChEBI" id="CHEBI:29950"/>
        <dbReference type="ChEBI" id="CHEBI:57685"/>
        <dbReference type="ChEBI" id="CHEBI:64716"/>
        <dbReference type="ChEBI" id="CHEBI:140658"/>
        <dbReference type="EC" id="2.5.1.145"/>
    </reaction>
</comment>
<evidence type="ECO:0000256" key="4">
    <source>
        <dbReference type="ARBA" id="ARBA00022692"/>
    </source>
</evidence>
<evidence type="ECO:0000256" key="7">
    <source>
        <dbReference type="HAMAP-Rule" id="MF_01147"/>
    </source>
</evidence>
<evidence type="ECO:0000256" key="6">
    <source>
        <dbReference type="ARBA" id="ARBA00023136"/>
    </source>
</evidence>
<dbReference type="EC" id="2.5.1.145" evidence="7"/>
<organism evidence="8 9">
    <name type="scientific">Ahrensia kielensis</name>
    <dbReference type="NCBI Taxonomy" id="76980"/>
    <lineage>
        <taxon>Bacteria</taxon>
        <taxon>Pseudomonadati</taxon>
        <taxon>Pseudomonadota</taxon>
        <taxon>Alphaproteobacteria</taxon>
        <taxon>Hyphomicrobiales</taxon>
        <taxon>Ahrensiaceae</taxon>
        <taxon>Ahrensia</taxon>
    </lineage>
</organism>
<comment type="pathway">
    <text evidence="7">Protein modification; lipoprotein biosynthesis (diacylglyceryl transfer).</text>
</comment>
<keyword evidence="4 7" id="KW-0812">Transmembrane</keyword>
<evidence type="ECO:0000256" key="3">
    <source>
        <dbReference type="ARBA" id="ARBA00022679"/>
    </source>
</evidence>
<dbReference type="EMBL" id="JBBMQO010000004">
    <property type="protein sequence ID" value="MEM5501526.1"/>
    <property type="molecule type" value="Genomic_DNA"/>
</dbReference>
<evidence type="ECO:0000256" key="2">
    <source>
        <dbReference type="ARBA" id="ARBA00022475"/>
    </source>
</evidence>